<proteinExistence type="inferred from homology"/>
<dbReference type="InterPro" id="IPR007829">
    <property type="entry name" value="TM2"/>
</dbReference>
<name>A0AAV4I5X9_9GAST</name>
<comment type="similarity">
    <text evidence="2">Belongs to the TM2 family.</text>
</comment>
<reference evidence="9 10" key="1">
    <citation type="journal article" date="2021" name="Elife">
        <title>Chloroplast acquisition without the gene transfer in kleptoplastic sea slugs, Plakobranchus ocellatus.</title>
        <authorList>
            <person name="Maeda T."/>
            <person name="Takahashi S."/>
            <person name="Yoshida T."/>
            <person name="Shimamura S."/>
            <person name="Takaki Y."/>
            <person name="Nagai Y."/>
            <person name="Toyoda A."/>
            <person name="Suzuki Y."/>
            <person name="Arimoto A."/>
            <person name="Ishii H."/>
            <person name="Satoh N."/>
            <person name="Nishiyama T."/>
            <person name="Hasebe M."/>
            <person name="Maruyama T."/>
            <person name="Minagawa J."/>
            <person name="Obokata J."/>
            <person name="Shigenobu S."/>
        </authorList>
    </citation>
    <scope>NUCLEOTIDE SEQUENCE [LARGE SCALE GENOMIC DNA]</scope>
</reference>
<evidence type="ECO:0000313" key="10">
    <source>
        <dbReference type="Proteomes" id="UP000762676"/>
    </source>
</evidence>
<accession>A0AAV4I5X9</accession>
<feature type="region of interest" description="Disordered" evidence="6">
    <location>
        <begin position="110"/>
        <end position="149"/>
    </location>
</feature>
<sequence>MKKLHKKDPTQPLPEQISLVDAYLTWFPLGIFGLHHLYLKRPTWAVIYLATFGLFLAGWIVDAFWMVSLVREANHKLTDPGEIARRKEKIECKKRLKKQKDETTIVQEDTTVEETVKTEPESKDQIEAGSAKGAEADEHKSATGPGATAAVTVTPRGPEARAAVALAFSVLGLFGAHHYYLKRTRWGVLYTCTLGLLGIGRRKWGIIYLLSVGVFGIGWLMDGVRLPFLLKETNAARVAHQSTEEPDIDTNITPPADDYDDDNNSLAINFPDNSNKHEEAGTTTMTGGGDTQRTTTTVKDIISPRPNLNVPETNTPKAEQDVNSPKDAGTQQESNAEQAL</sequence>
<dbReference type="Pfam" id="PF05154">
    <property type="entry name" value="TM2"/>
    <property type="match status" value="2"/>
</dbReference>
<dbReference type="Proteomes" id="UP000762676">
    <property type="component" value="Unassembled WGS sequence"/>
</dbReference>
<feature type="domain" description="TM2" evidence="8">
    <location>
        <begin position="22"/>
        <end position="64"/>
    </location>
</feature>
<feature type="compositionally biased region" description="Polar residues" evidence="6">
    <location>
        <begin position="264"/>
        <end position="273"/>
    </location>
</feature>
<evidence type="ECO:0000256" key="5">
    <source>
        <dbReference type="ARBA" id="ARBA00023136"/>
    </source>
</evidence>
<feature type="domain" description="TM2" evidence="8">
    <location>
        <begin position="163"/>
        <end position="200"/>
    </location>
</feature>
<evidence type="ECO:0000256" key="1">
    <source>
        <dbReference type="ARBA" id="ARBA00004141"/>
    </source>
</evidence>
<dbReference type="PANTHER" id="PTHR21016:SF25">
    <property type="entry name" value="TM2 DOMAIN-CONTAINING PROTEIN DDB_G0277895-RELATED"/>
    <property type="match status" value="1"/>
</dbReference>
<comment type="caution">
    <text evidence="9">The sequence shown here is derived from an EMBL/GenBank/DDBJ whole genome shotgun (WGS) entry which is preliminary data.</text>
</comment>
<evidence type="ECO:0000256" key="7">
    <source>
        <dbReference type="SAM" id="Phobius"/>
    </source>
</evidence>
<dbReference type="EMBL" id="BMAT01013027">
    <property type="protein sequence ID" value="GFS04407.1"/>
    <property type="molecule type" value="Genomic_DNA"/>
</dbReference>
<feature type="transmembrane region" description="Helical" evidence="7">
    <location>
        <begin position="204"/>
        <end position="221"/>
    </location>
</feature>
<keyword evidence="10" id="KW-1185">Reference proteome</keyword>
<evidence type="ECO:0000259" key="8">
    <source>
        <dbReference type="Pfam" id="PF05154"/>
    </source>
</evidence>
<evidence type="ECO:0000313" key="9">
    <source>
        <dbReference type="EMBL" id="GFS04407.1"/>
    </source>
</evidence>
<dbReference type="GO" id="GO:0016020">
    <property type="term" value="C:membrane"/>
    <property type="evidence" value="ECO:0007669"/>
    <property type="project" value="UniProtKB-SubCell"/>
</dbReference>
<dbReference type="InterPro" id="IPR050932">
    <property type="entry name" value="TM2D1-3-like"/>
</dbReference>
<organism evidence="9 10">
    <name type="scientific">Elysia marginata</name>
    <dbReference type="NCBI Taxonomy" id="1093978"/>
    <lineage>
        <taxon>Eukaryota</taxon>
        <taxon>Metazoa</taxon>
        <taxon>Spiralia</taxon>
        <taxon>Lophotrochozoa</taxon>
        <taxon>Mollusca</taxon>
        <taxon>Gastropoda</taxon>
        <taxon>Heterobranchia</taxon>
        <taxon>Euthyneura</taxon>
        <taxon>Panpulmonata</taxon>
        <taxon>Sacoglossa</taxon>
        <taxon>Placobranchoidea</taxon>
        <taxon>Plakobranchidae</taxon>
        <taxon>Elysia</taxon>
    </lineage>
</organism>
<feature type="transmembrane region" description="Helical" evidence="7">
    <location>
        <begin position="162"/>
        <end position="181"/>
    </location>
</feature>
<comment type="subcellular location">
    <subcellularLocation>
        <location evidence="1">Membrane</location>
        <topology evidence="1">Multi-pass membrane protein</topology>
    </subcellularLocation>
</comment>
<feature type="region of interest" description="Disordered" evidence="6">
    <location>
        <begin position="240"/>
        <end position="340"/>
    </location>
</feature>
<feature type="transmembrane region" description="Helical" evidence="7">
    <location>
        <begin position="45"/>
        <end position="67"/>
    </location>
</feature>
<feature type="compositionally biased region" description="Polar residues" evidence="6">
    <location>
        <begin position="310"/>
        <end position="340"/>
    </location>
</feature>
<evidence type="ECO:0000256" key="6">
    <source>
        <dbReference type="SAM" id="MobiDB-lite"/>
    </source>
</evidence>
<evidence type="ECO:0000256" key="3">
    <source>
        <dbReference type="ARBA" id="ARBA00022692"/>
    </source>
</evidence>
<protein>
    <recommendedName>
        <fullName evidence="8">TM2 domain-containing protein</fullName>
    </recommendedName>
</protein>
<keyword evidence="5 7" id="KW-0472">Membrane</keyword>
<keyword evidence="3 7" id="KW-0812">Transmembrane</keyword>
<feature type="compositionally biased region" description="Low complexity" evidence="6">
    <location>
        <begin position="281"/>
        <end position="297"/>
    </location>
</feature>
<dbReference type="AlphaFoldDB" id="A0AAV4I5X9"/>
<keyword evidence="4 7" id="KW-1133">Transmembrane helix</keyword>
<gene>
    <name evidence="9" type="ORF">ElyMa_006494200</name>
</gene>
<feature type="transmembrane region" description="Helical" evidence="7">
    <location>
        <begin position="20"/>
        <end position="39"/>
    </location>
</feature>
<feature type="compositionally biased region" description="Basic and acidic residues" evidence="6">
    <location>
        <begin position="114"/>
        <end position="126"/>
    </location>
</feature>
<evidence type="ECO:0000256" key="4">
    <source>
        <dbReference type="ARBA" id="ARBA00022989"/>
    </source>
</evidence>
<dbReference type="PANTHER" id="PTHR21016">
    <property type="entry name" value="BETA-AMYLOID BINDING PROTEIN-RELATED"/>
    <property type="match status" value="1"/>
</dbReference>
<evidence type="ECO:0000256" key="2">
    <source>
        <dbReference type="ARBA" id="ARBA00008284"/>
    </source>
</evidence>